<evidence type="ECO:0000313" key="1">
    <source>
        <dbReference type="EMBL" id="CCI20498.1"/>
    </source>
</evidence>
<accession>I4HEM4</accession>
<dbReference type="RefSeq" id="WP_002790734.1">
    <property type="nucleotide sequence ID" value="NZ_HE973565.1"/>
</dbReference>
<name>I4HEM4_MICAE</name>
<protein>
    <submittedName>
        <fullName evidence="1">Uncharacterized protein</fullName>
    </submittedName>
</protein>
<dbReference type="AlphaFoldDB" id="I4HEM4"/>
<dbReference type="HOGENOM" id="CLU_2735498_0_0_3"/>
<gene>
    <name evidence="1" type="ORF">MICAF_7680002</name>
</gene>
<sequence>MTSTFLPIFPAVDDILFNFAQSDGFWANLETAFGTSYDVVKATEFNEKTGFSEKPVFCKRLFRKRVSARNYLETRFL</sequence>
<proteinExistence type="predicted"/>
<dbReference type="EMBL" id="CAIM01000743">
    <property type="protein sequence ID" value="CCI20498.1"/>
    <property type="molecule type" value="Genomic_DNA"/>
</dbReference>
<dbReference type="Proteomes" id="UP000003613">
    <property type="component" value="Unassembled WGS sequence"/>
</dbReference>
<comment type="caution">
    <text evidence="1">The sequence shown here is derived from an EMBL/GenBank/DDBJ whole genome shotgun (WGS) entry which is preliminary data.</text>
</comment>
<evidence type="ECO:0000313" key="2">
    <source>
        <dbReference type="Proteomes" id="UP000003613"/>
    </source>
</evidence>
<reference evidence="1 2" key="1">
    <citation type="submission" date="2012-04" db="EMBL/GenBank/DDBJ databases">
        <authorList>
            <person name="Genoscope - CEA"/>
        </authorList>
    </citation>
    <scope>NUCLEOTIDE SEQUENCE [LARGE SCALE GENOMIC DNA]</scope>
    <source>
        <strain evidence="1 2">9807</strain>
    </source>
</reference>
<organism evidence="1 2">
    <name type="scientific">Microcystis aeruginosa PCC 9807</name>
    <dbReference type="NCBI Taxonomy" id="1160283"/>
    <lineage>
        <taxon>Bacteria</taxon>
        <taxon>Bacillati</taxon>
        <taxon>Cyanobacteriota</taxon>
        <taxon>Cyanophyceae</taxon>
        <taxon>Oscillatoriophycideae</taxon>
        <taxon>Chroococcales</taxon>
        <taxon>Microcystaceae</taxon>
        <taxon>Microcystis</taxon>
    </lineage>
</organism>